<dbReference type="KEGG" id="agf:ET445_14515"/>
<dbReference type="Pfam" id="PF00561">
    <property type="entry name" value="Abhydrolase_1"/>
    <property type="match status" value="1"/>
</dbReference>
<keyword evidence="2" id="KW-0732">Signal</keyword>
<dbReference type="InterPro" id="IPR029058">
    <property type="entry name" value="AB_hydrolase_fold"/>
</dbReference>
<reference evidence="4 5" key="1">
    <citation type="submission" date="2019-01" db="EMBL/GenBank/DDBJ databases">
        <title>Genome sequencing of strain FW100M-8.</title>
        <authorList>
            <person name="Heo J."/>
            <person name="Kim S.-J."/>
            <person name="Kim J.-S."/>
            <person name="Hong S.-B."/>
            <person name="Kwon S.-W."/>
        </authorList>
    </citation>
    <scope>NUCLEOTIDE SEQUENCE [LARGE SCALE GENOMIC DNA]</scope>
    <source>
        <strain evidence="4 5">FW100M-8</strain>
    </source>
</reference>
<feature type="domain" description="AB hydrolase-1" evidence="3">
    <location>
        <begin position="124"/>
        <end position="220"/>
    </location>
</feature>
<evidence type="ECO:0000313" key="5">
    <source>
        <dbReference type="Proteomes" id="UP000291259"/>
    </source>
</evidence>
<gene>
    <name evidence="4" type="ORF">ET445_14515</name>
</gene>
<dbReference type="InterPro" id="IPR000073">
    <property type="entry name" value="AB_hydrolase_1"/>
</dbReference>
<dbReference type="InterPro" id="IPR050266">
    <property type="entry name" value="AB_hydrolase_sf"/>
</dbReference>
<dbReference type="EMBL" id="CP035491">
    <property type="protein sequence ID" value="QAY74360.1"/>
    <property type="molecule type" value="Genomic_DNA"/>
</dbReference>
<sequence length="343" mass="35489">MSRRNALLLCTGLAWAGAVAVTACAGSGGAQREASGPLATSDPALTATPTPRPDVDGLVALGDGRSVFATCAGEGSPTVVLISGKGNGAEDWHDVLAPDDPAHDSSGDDLPWGLGELGPSEDAVFPQVARFARVCAYDRPDIRSGSDATTPRPQPHTVDDDVDDLAALLAALDEPGPYVLVPHSYGGLIALLYARTHPDDVAGLVLDDAASPLIADVADATALANWDASNATTSPQLREGVEVLDAFARIDAAPPLPDVPAVVLTADKPWRTDLLPPDVAAVPTVTFDDWLEASALLADALDAPHLTETDSGHDIHLYDPALVVEQIRLVVDEARLGALLPSE</sequence>
<evidence type="ECO:0000256" key="2">
    <source>
        <dbReference type="SAM" id="SignalP"/>
    </source>
</evidence>
<dbReference type="Gene3D" id="3.40.50.1820">
    <property type="entry name" value="alpha/beta hydrolase"/>
    <property type="match status" value="1"/>
</dbReference>
<evidence type="ECO:0000259" key="3">
    <source>
        <dbReference type="Pfam" id="PF00561"/>
    </source>
</evidence>
<organism evidence="4 5">
    <name type="scientific">Agromyces protaetiae</name>
    <dbReference type="NCBI Taxonomy" id="2509455"/>
    <lineage>
        <taxon>Bacteria</taxon>
        <taxon>Bacillati</taxon>
        <taxon>Actinomycetota</taxon>
        <taxon>Actinomycetes</taxon>
        <taxon>Micrococcales</taxon>
        <taxon>Microbacteriaceae</taxon>
        <taxon>Agromyces</taxon>
    </lineage>
</organism>
<dbReference type="PANTHER" id="PTHR43798:SF33">
    <property type="entry name" value="HYDROLASE, PUTATIVE (AFU_ORTHOLOGUE AFUA_2G14860)-RELATED"/>
    <property type="match status" value="1"/>
</dbReference>
<dbReference type="PANTHER" id="PTHR43798">
    <property type="entry name" value="MONOACYLGLYCEROL LIPASE"/>
    <property type="match status" value="1"/>
</dbReference>
<protein>
    <submittedName>
        <fullName evidence="4">Alpha/beta hydrolase</fullName>
    </submittedName>
</protein>
<dbReference type="AlphaFoldDB" id="A0A4P6FDS9"/>
<dbReference type="RefSeq" id="WP_129191905.1">
    <property type="nucleotide sequence ID" value="NZ_CP035491.1"/>
</dbReference>
<keyword evidence="4" id="KW-0378">Hydrolase</keyword>
<feature type="chain" id="PRO_5020522230" evidence="2">
    <location>
        <begin position="26"/>
        <end position="343"/>
    </location>
</feature>
<dbReference type="GO" id="GO:0016787">
    <property type="term" value="F:hydrolase activity"/>
    <property type="evidence" value="ECO:0007669"/>
    <property type="project" value="UniProtKB-KW"/>
</dbReference>
<accession>A0A4P6FDS9</accession>
<dbReference type="Proteomes" id="UP000291259">
    <property type="component" value="Chromosome"/>
</dbReference>
<keyword evidence="5" id="KW-1185">Reference proteome</keyword>
<feature type="signal peptide" evidence="2">
    <location>
        <begin position="1"/>
        <end position="25"/>
    </location>
</feature>
<dbReference type="PROSITE" id="PS51257">
    <property type="entry name" value="PROKAR_LIPOPROTEIN"/>
    <property type="match status" value="1"/>
</dbReference>
<name>A0A4P6FDS9_9MICO</name>
<dbReference type="OrthoDB" id="7185741at2"/>
<dbReference type="GO" id="GO:0016020">
    <property type="term" value="C:membrane"/>
    <property type="evidence" value="ECO:0007669"/>
    <property type="project" value="TreeGrafter"/>
</dbReference>
<evidence type="ECO:0000313" key="4">
    <source>
        <dbReference type="EMBL" id="QAY74360.1"/>
    </source>
</evidence>
<feature type="region of interest" description="Disordered" evidence="1">
    <location>
        <begin position="29"/>
        <end position="53"/>
    </location>
</feature>
<dbReference type="SUPFAM" id="SSF53474">
    <property type="entry name" value="alpha/beta-Hydrolases"/>
    <property type="match status" value="1"/>
</dbReference>
<evidence type="ECO:0000256" key="1">
    <source>
        <dbReference type="SAM" id="MobiDB-lite"/>
    </source>
</evidence>
<proteinExistence type="predicted"/>